<dbReference type="Gene3D" id="1.10.260.40">
    <property type="entry name" value="lambda repressor-like DNA-binding domains"/>
    <property type="match status" value="1"/>
</dbReference>
<reference evidence="2 3" key="1">
    <citation type="submission" date="2020-07" db="EMBL/GenBank/DDBJ databases">
        <title>Definition of the novel symbiovar canariense within Mesorhizobium novociceri, a new species of genus Mesorhizobium nodulating Cicer canariense in the Caldera de Taburiente National Park (La Palma, Canary Islands).</title>
        <authorList>
            <person name="Leon-Barrios M."/>
            <person name="Perez-Yepez J."/>
            <person name="Flores-Felix J.D."/>
            <person name="Ramirez-Baena M.H."/>
            <person name="Pulido-Suarez L."/>
            <person name="Igual J.M."/>
            <person name="Velazquez E."/>
            <person name="Peix A."/>
        </authorList>
    </citation>
    <scope>NUCLEOTIDE SEQUENCE [LARGE SCALE GENOMIC DNA]</scope>
    <source>
        <strain evidence="2 3">CCANP35</strain>
    </source>
</reference>
<keyword evidence="3" id="KW-1185">Reference proteome</keyword>
<dbReference type="InterPro" id="IPR010982">
    <property type="entry name" value="Lambda_DNA-bd_dom_sf"/>
</dbReference>
<gene>
    <name evidence="2" type="ORF">H0241_29975</name>
</gene>
<dbReference type="EMBL" id="JACDTY010000023">
    <property type="protein sequence ID" value="MBA1144438.1"/>
    <property type="molecule type" value="Genomic_DNA"/>
</dbReference>
<dbReference type="GO" id="GO:0003677">
    <property type="term" value="F:DNA binding"/>
    <property type="evidence" value="ECO:0007669"/>
    <property type="project" value="InterPro"/>
</dbReference>
<dbReference type="InterPro" id="IPR001387">
    <property type="entry name" value="Cro/C1-type_HTH"/>
</dbReference>
<dbReference type="CDD" id="cd00093">
    <property type="entry name" value="HTH_XRE"/>
    <property type="match status" value="1"/>
</dbReference>
<dbReference type="PROSITE" id="PS50943">
    <property type="entry name" value="HTH_CROC1"/>
    <property type="match status" value="1"/>
</dbReference>
<dbReference type="SUPFAM" id="SSF47413">
    <property type="entry name" value="lambda repressor-like DNA-binding domains"/>
    <property type="match status" value="1"/>
</dbReference>
<comment type="caution">
    <text evidence="2">The sequence shown here is derived from an EMBL/GenBank/DDBJ whole genome shotgun (WGS) entry which is preliminary data.</text>
</comment>
<name>A0A838BCR8_9HYPH</name>
<evidence type="ECO:0000259" key="1">
    <source>
        <dbReference type="PROSITE" id="PS50943"/>
    </source>
</evidence>
<feature type="domain" description="HTH cro/C1-type" evidence="1">
    <location>
        <begin position="108"/>
        <end position="162"/>
    </location>
</feature>
<proteinExistence type="predicted"/>
<evidence type="ECO:0000313" key="2">
    <source>
        <dbReference type="EMBL" id="MBA1144438.1"/>
    </source>
</evidence>
<dbReference type="SMART" id="SM00530">
    <property type="entry name" value="HTH_XRE"/>
    <property type="match status" value="2"/>
</dbReference>
<sequence length="182" mass="20536">MKRDDAGVVNNPLRANIALTLERERAKRGISHMHMAELFRTAEGEKLAYRTYIQTVRQKNNVTLTTLQIMANGLQLSFAALLAGGKKVPEWAHRLDDNAIRKRLAHIIDFERQRRTLHRYEMAELIGVAEATYMKLERASGNISVDTIAAIGKSLKLDPATFLFSDKIPPTTDHMLLTQPEA</sequence>
<organism evidence="2 3">
    <name type="scientific">Mesorhizobium neociceri</name>
    <dbReference type="NCBI Taxonomy" id="1307853"/>
    <lineage>
        <taxon>Bacteria</taxon>
        <taxon>Pseudomonadati</taxon>
        <taxon>Pseudomonadota</taxon>
        <taxon>Alphaproteobacteria</taxon>
        <taxon>Hyphomicrobiales</taxon>
        <taxon>Phyllobacteriaceae</taxon>
        <taxon>Mesorhizobium</taxon>
    </lineage>
</organism>
<dbReference type="AlphaFoldDB" id="A0A838BCR8"/>
<accession>A0A838BCR8</accession>
<dbReference type="RefSeq" id="WP_181061381.1">
    <property type="nucleotide sequence ID" value="NZ_JACDTY010000023.1"/>
</dbReference>
<dbReference type="Proteomes" id="UP000558284">
    <property type="component" value="Unassembled WGS sequence"/>
</dbReference>
<protein>
    <submittedName>
        <fullName evidence="2">Helix-turn-helix transcriptional regulator</fullName>
    </submittedName>
</protein>
<evidence type="ECO:0000313" key="3">
    <source>
        <dbReference type="Proteomes" id="UP000558284"/>
    </source>
</evidence>